<dbReference type="Pfam" id="PF09498">
    <property type="entry name" value="DUF2388"/>
    <property type="match status" value="1"/>
</dbReference>
<dbReference type="EMBL" id="CP003588">
    <property type="protein sequence ID" value="AFK71853.1"/>
    <property type="molecule type" value="Genomic_DNA"/>
</dbReference>
<dbReference type="InterPro" id="IPR012661">
    <property type="entry name" value="CHP02448"/>
</dbReference>
<name>I3V282_PSEPU</name>
<gene>
    <name evidence="1" type="ORF">YSA_09394</name>
</gene>
<reference evidence="1 2" key="1">
    <citation type="journal article" date="2012" name="J. Bacteriol.">
        <title>Complete Genome Sequence of the Naphthalene-Degrading Pseudomonas putida Strain ND6.</title>
        <authorList>
            <person name="Li S."/>
            <person name="Zhao H."/>
            <person name="Li Y."/>
            <person name="Niu S."/>
            <person name="Cai B."/>
        </authorList>
    </citation>
    <scope>NUCLEOTIDE SEQUENCE [LARGE SCALE GENOMIC DNA]</scope>
    <source>
        <strain evidence="1 2">ND6</strain>
    </source>
</reference>
<evidence type="ECO:0000313" key="2">
    <source>
        <dbReference type="Proteomes" id="UP000005268"/>
    </source>
</evidence>
<dbReference type="NCBIfam" id="TIGR02448">
    <property type="entry name" value="conserverd hypothetical protein"/>
    <property type="match status" value="1"/>
</dbReference>
<organism evidence="1 2">
    <name type="scientific">Pseudomonas putida ND6</name>
    <dbReference type="NCBI Taxonomy" id="231023"/>
    <lineage>
        <taxon>Bacteria</taxon>
        <taxon>Pseudomonadati</taxon>
        <taxon>Pseudomonadota</taxon>
        <taxon>Gammaproteobacteria</taxon>
        <taxon>Pseudomonadales</taxon>
        <taxon>Pseudomonadaceae</taxon>
        <taxon>Pseudomonas</taxon>
    </lineage>
</organism>
<dbReference type="AlphaFoldDB" id="I3V282"/>
<protein>
    <submittedName>
        <fullName evidence="1">Uncharacterized protein</fullName>
    </submittedName>
</protein>
<proteinExistence type="predicted"/>
<dbReference type="HOGENOM" id="CLU_153878_0_0_6"/>
<sequence>MVYFPVLHVTGEHDMRHLLLAPALLLLVPAGAALARVDAGDVATSAGISASLYSTFKDDKRIIPARDELSAFVASGGAIRGAYVESALEQARKDHPGLQANDEELARAILSQDDPVADH</sequence>
<dbReference type="Proteomes" id="UP000005268">
    <property type="component" value="Chromosome"/>
</dbReference>
<accession>I3V282</accession>
<dbReference type="PATRIC" id="fig|231023.4.peg.4497"/>
<dbReference type="KEGG" id="ppi:YSA_09394"/>
<evidence type="ECO:0000313" key="1">
    <source>
        <dbReference type="EMBL" id="AFK71853.1"/>
    </source>
</evidence>